<accession>A0A0F8A4C1</accession>
<protein>
    <submittedName>
        <fullName evidence="2">Uncharacterized protein</fullName>
    </submittedName>
</protein>
<evidence type="ECO:0000313" key="2">
    <source>
        <dbReference type="EMBL" id="KJZ73319.1"/>
    </source>
</evidence>
<dbReference type="AlphaFoldDB" id="A0A0F8A4C1"/>
<reference evidence="2 3" key="1">
    <citation type="journal article" date="2014" name="Genome Biol. Evol.">
        <title>Comparative genomics and transcriptomics analyses reveal divergent lifestyle features of nematode endoparasitic fungus Hirsutella minnesotensis.</title>
        <authorList>
            <person name="Lai Y."/>
            <person name="Liu K."/>
            <person name="Zhang X."/>
            <person name="Zhang X."/>
            <person name="Li K."/>
            <person name="Wang N."/>
            <person name="Shu C."/>
            <person name="Wu Y."/>
            <person name="Wang C."/>
            <person name="Bushley K.E."/>
            <person name="Xiang M."/>
            <person name="Liu X."/>
        </authorList>
    </citation>
    <scope>NUCLEOTIDE SEQUENCE [LARGE SCALE GENOMIC DNA]</scope>
    <source>
        <strain evidence="2 3">3608</strain>
    </source>
</reference>
<sequence length="569" mass="65419">MESCSRCTEFKDYEPDNLESFDAAEHGTWTRYVNNIGYQSVWDTDENETEQERYAAVTTQLEVAERAQASKEDMVVEKTEILKGKMSSHGMRDQLRKDFETVQSVAFAIEGKRQMEQYMARDLELRRIDWYNYLFPRSISKMKVRLCPWSEENYNEVEVTTTLKDPRYYLGHRGGDSIFRYKPDEDTSKPTAQEAAASIEDEWKTWKFRNWQSILDFDAEGLLQQIEYCGQVPRHMKEYTRRMQTIAPIVIKVVVSILAYHCPDGGPVGVFPNILRQFVRPDGNCARSDLARLYEIWQKTFEGSQTPFQGTRYRARRHPTIFEFALLLYKLHVSGSMDTGDGFAPLTAMLVSATGWSHADMIEVEDNRAAKRATHQLLHEKNTDHCFIFVDREVENIHEYYKDAVFQLDPAHPSNRFQSLEVGPALTTAQNLLETIQQHDASSSAEQELRNGLGLPNGRPPSNYQASDEEAEDSSDGQESDTEFPAEDEERLARIRLLRGLPVHPQGAKIGTQEPPRPASNRRPRTRASARARGNRAQSAPRTRGQTRRITRSRCSEVGTRSTRRRSQR</sequence>
<organism evidence="2 3">
    <name type="scientific">Hirsutella minnesotensis 3608</name>
    <dbReference type="NCBI Taxonomy" id="1043627"/>
    <lineage>
        <taxon>Eukaryota</taxon>
        <taxon>Fungi</taxon>
        <taxon>Dikarya</taxon>
        <taxon>Ascomycota</taxon>
        <taxon>Pezizomycotina</taxon>
        <taxon>Sordariomycetes</taxon>
        <taxon>Hypocreomycetidae</taxon>
        <taxon>Hypocreales</taxon>
        <taxon>Ophiocordycipitaceae</taxon>
        <taxon>Hirsutella</taxon>
    </lineage>
</organism>
<dbReference type="Proteomes" id="UP000054481">
    <property type="component" value="Unassembled WGS sequence"/>
</dbReference>
<evidence type="ECO:0000313" key="3">
    <source>
        <dbReference type="Proteomes" id="UP000054481"/>
    </source>
</evidence>
<keyword evidence="3" id="KW-1185">Reference proteome</keyword>
<evidence type="ECO:0000256" key="1">
    <source>
        <dbReference type="SAM" id="MobiDB-lite"/>
    </source>
</evidence>
<dbReference type="EMBL" id="KQ030536">
    <property type="protein sequence ID" value="KJZ73319.1"/>
    <property type="molecule type" value="Genomic_DNA"/>
</dbReference>
<feature type="compositionally biased region" description="Acidic residues" evidence="1">
    <location>
        <begin position="467"/>
        <end position="490"/>
    </location>
</feature>
<name>A0A0F8A4C1_9HYPO</name>
<gene>
    <name evidence="2" type="ORF">HIM_07323</name>
</gene>
<feature type="region of interest" description="Disordered" evidence="1">
    <location>
        <begin position="439"/>
        <end position="569"/>
    </location>
</feature>
<proteinExistence type="predicted"/>
<feature type="compositionally biased region" description="Basic residues" evidence="1">
    <location>
        <begin position="520"/>
        <end position="534"/>
    </location>
</feature>
<dbReference type="OrthoDB" id="4836723at2759"/>